<protein>
    <submittedName>
        <fullName evidence="2">Synaptotagmin XIII</fullName>
    </submittedName>
</protein>
<sequence>HTAVTDSGVPRHAGSPLHQEQHSGSRPDRYRCLRGRTGTLEGHMLSGSNRNHSLAHRPARYTKKTSNDG</sequence>
<organism evidence="2">
    <name type="scientific">Nothobranchius kuhntae</name>
    <name type="common">Beira killifish</name>
    <dbReference type="NCBI Taxonomy" id="321403"/>
    <lineage>
        <taxon>Eukaryota</taxon>
        <taxon>Metazoa</taxon>
        <taxon>Chordata</taxon>
        <taxon>Craniata</taxon>
        <taxon>Vertebrata</taxon>
        <taxon>Euteleostomi</taxon>
        <taxon>Actinopterygii</taxon>
        <taxon>Neopterygii</taxon>
        <taxon>Teleostei</taxon>
        <taxon>Neoteleostei</taxon>
        <taxon>Acanthomorphata</taxon>
        <taxon>Ovalentaria</taxon>
        <taxon>Atherinomorphae</taxon>
        <taxon>Cyprinodontiformes</taxon>
        <taxon>Nothobranchiidae</taxon>
        <taxon>Nothobranchius</taxon>
    </lineage>
</organism>
<reference evidence="2" key="2">
    <citation type="submission" date="2016-06" db="EMBL/GenBank/DDBJ databases">
        <title>The genome of a short-lived fish provides insights into sex chromosome evolution and the genetic control of aging.</title>
        <authorList>
            <person name="Reichwald K."/>
            <person name="Felder M."/>
            <person name="Petzold A."/>
            <person name="Koch P."/>
            <person name="Groth M."/>
            <person name="Platzer M."/>
        </authorList>
    </citation>
    <scope>NUCLEOTIDE SEQUENCE</scope>
    <source>
        <tissue evidence="2">Brain</tissue>
    </source>
</reference>
<feature type="non-terminal residue" evidence="2">
    <location>
        <position position="69"/>
    </location>
</feature>
<dbReference type="EMBL" id="HAED01017446">
    <property type="protein sequence ID" value="SBR03891.1"/>
    <property type="molecule type" value="Transcribed_RNA"/>
</dbReference>
<accession>A0A1A8J313</accession>
<evidence type="ECO:0000256" key="1">
    <source>
        <dbReference type="SAM" id="MobiDB-lite"/>
    </source>
</evidence>
<evidence type="ECO:0000313" key="2">
    <source>
        <dbReference type="EMBL" id="SBR03891.1"/>
    </source>
</evidence>
<feature type="region of interest" description="Disordered" evidence="1">
    <location>
        <begin position="1"/>
        <end position="69"/>
    </location>
</feature>
<name>A0A1A8J313_NOTKU</name>
<feature type="compositionally biased region" description="Basic and acidic residues" evidence="1">
    <location>
        <begin position="19"/>
        <end position="31"/>
    </location>
</feature>
<proteinExistence type="predicted"/>
<gene>
    <name evidence="2" type="primary">CABZ01086835.1</name>
</gene>
<feature type="non-terminal residue" evidence="2">
    <location>
        <position position="1"/>
    </location>
</feature>
<reference evidence="2" key="1">
    <citation type="submission" date="2016-05" db="EMBL/GenBank/DDBJ databases">
        <authorList>
            <person name="Lavstsen T."/>
            <person name="Jespersen J.S."/>
        </authorList>
    </citation>
    <scope>NUCLEOTIDE SEQUENCE</scope>
    <source>
        <tissue evidence="2">Brain</tissue>
    </source>
</reference>
<dbReference type="AlphaFoldDB" id="A0A1A8J313"/>
<feature type="compositionally biased region" description="Basic residues" evidence="1">
    <location>
        <begin position="53"/>
        <end position="63"/>
    </location>
</feature>